<protein>
    <recommendedName>
        <fullName evidence="6">Repressor of the inhibitor of the protein kinase</fullName>
    </recommendedName>
</protein>
<keyword evidence="5" id="KW-1185">Reference proteome</keyword>
<dbReference type="Proteomes" id="UP000663829">
    <property type="component" value="Unassembled WGS sequence"/>
</dbReference>
<dbReference type="Pfam" id="PF05699">
    <property type="entry name" value="Dimer_Tnp_hAT"/>
    <property type="match status" value="1"/>
</dbReference>
<dbReference type="SUPFAM" id="SSF53098">
    <property type="entry name" value="Ribonuclease H-like"/>
    <property type="match status" value="1"/>
</dbReference>
<dbReference type="GO" id="GO:0046983">
    <property type="term" value="F:protein dimerization activity"/>
    <property type="evidence" value="ECO:0007669"/>
    <property type="project" value="InterPro"/>
</dbReference>
<feature type="domain" description="HAT C-terminal dimerisation" evidence="1">
    <location>
        <begin position="473"/>
        <end position="534"/>
    </location>
</feature>
<feature type="domain" description="DUF4371" evidence="2">
    <location>
        <begin position="4"/>
        <end position="153"/>
    </location>
</feature>
<organism evidence="3 5">
    <name type="scientific">Didymodactylos carnosus</name>
    <dbReference type="NCBI Taxonomy" id="1234261"/>
    <lineage>
        <taxon>Eukaryota</taxon>
        <taxon>Metazoa</taxon>
        <taxon>Spiralia</taxon>
        <taxon>Gnathifera</taxon>
        <taxon>Rotifera</taxon>
        <taxon>Eurotatoria</taxon>
        <taxon>Bdelloidea</taxon>
        <taxon>Philodinida</taxon>
        <taxon>Philodinidae</taxon>
        <taxon>Didymodactylos</taxon>
    </lineage>
</organism>
<dbReference type="PANTHER" id="PTHR46289">
    <property type="entry name" value="52 KDA REPRESSOR OF THE INHIBITOR OF THE PROTEIN KINASE-LIKE PROTEIN-RELATED"/>
    <property type="match status" value="1"/>
</dbReference>
<dbReference type="AlphaFoldDB" id="A0A814GRX7"/>
<dbReference type="PANTHER" id="PTHR46289:SF17">
    <property type="entry name" value="HAT C-TERMINAL DIMERISATION DOMAIN-CONTAINING PROTEIN"/>
    <property type="match status" value="1"/>
</dbReference>
<dbReference type="InterPro" id="IPR012337">
    <property type="entry name" value="RNaseH-like_sf"/>
</dbReference>
<gene>
    <name evidence="3" type="ORF">GPM918_LOCUS13713</name>
    <name evidence="4" type="ORF">SRO942_LOCUS13713</name>
</gene>
<dbReference type="InterPro" id="IPR025398">
    <property type="entry name" value="DUF4371"/>
</dbReference>
<dbReference type="Pfam" id="PF14291">
    <property type="entry name" value="DUF4371"/>
    <property type="match status" value="1"/>
</dbReference>
<proteinExistence type="predicted"/>
<reference evidence="3" key="1">
    <citation type="submission" date="2021-02" db="EMBL/GenBank/DDBJ databases">
        <authorList>
            <person name="Nowell W R."/>
        </authorList>
    </citation>
    <scope>NUCLEOTIDE SEQUENCE</scope>
</reference>
<sequence length="556" mass="62601">MPIEESVSLTNEGNFRALLQYRISGGDSVLQKHLETAAKNATYISKTTQNIIISCINDLISQQIIAQVKEARFFTVMLDETADIANVERASICVRYVYNNMINERFLKFAAVIDPTGLGLATLLLQEISSLGLDMNNCVGQGYDGGSAMSGLHKGVQAIIAQKYPRVLYVHCASHSFNFAISDGCDLIAVQNVLGNIKKIYNFFRLSSVRTQILNNNTTKSKSTKKKLINMCPTRWNERHESVQTFYSLYESIVDSLDEVTAIKPSDSLSLAINYHSALIGSGFIITLLTLNKLLLFTLIISKNLQDKSIDLMHCKDAIEDILFILNKIRKDPDVEYDDIFEGAIELAKYTDSTIDIPRITKRQVGEETASVNNVPAKDAKEHFKLNYFIPILDYLITSITDRFSDHVKQALTISSPAYLKTLNELIPALQLYHDLLPDGGNMVIHQAEFSRWKLKCDNMTERPQTAVDAYNACDEKFFPNVKTLLQIFSTLPVTTASVERTFSVLRLIKTYLRSTMSEQRLTGLANMYINNNINITADSVIDEFSKSRRKINFII</sequence>
<evidence type="ECO:0000313" key="3">
    <source>
        <dbReference type="EMBL" id="CAF1000189.1"/>
    </source>
</evidence>
<dbReference type="EMBL" id="CAJOBC010003195">
    <property type="protein sequence ID" value="CAF3771621.1"/>
    <property type="molecule type" value="Genomic_DNA"/>
</dbReference>
<evidence type="ECO:0000313" key="5">
    <source>
        <dbReference type="Proteomes" id="UP000663829"/>
    </source>
</evidence>
<accession>A0A814GRX7</accession>
<comment type="caution">
    <text evidence="3">The sequence shown here is derived from an EMBL/GenBank/DDBJ whole genome shotgun (WGS) entry which is preliminary data.</text>
</comment>
<dbReference type="Proteomes" id="UP000681722">
    <property type="component" value="Unassembled WGS sequence"/>
</dbReference>
<name>A0A814GRX7_9BILA</name>
<dbReference type="OrthoDB" id="10029684at2759"/>
<dbReference type="InterPro" id="IPR052958">
    <property type="entry name" value="IFN-induced_PKR_regulator"/>
</dbReference>
<evidence type="ECO:0008006" key="6">
    <source>
        <dbReference type="Google" id="ProtNLM"/>
    </source>
</evidence>
<evidence type="ECO:0000313" key="4">
    <source>
        <dbReference type="EMBL" id="CAF3771621.1"/>
    </source>
</evidence>
<evidence type="ECO:0000259" key="2">
    <source>
        <dbReference type="Pfam" id="PF14291"/>
    </source>
</evidence>
<dbReference type="EMBL" id="CAJNOQ010003195">
    <property type="protein sequence ID" value="CAF1000189.1"/>
    <property type="molecule type" value="Genomic_DNA"/>
</dbReference>
<dbReference type="InterPro" id="IPR008906">
    <property type="entry name" value="HATC_C_dom"/>
</dbReference>
<evidence type="ECO:0000259" key="1">
    <source>
        <dbReference type="Pfam" id="PF05699"/>
    </source>
</evidence>